<dbReference type="RefSeq" id="WP_238477335.1">
    <property type="nucleotide sequence ID" value="NZ_CP064786.1"/>
</dbReference>
<name>A0A897MTB5_9EURY</name>
<dbReference type="GeneID" id="70685454"/>
<dbReference type="EMBL" id="CP064786">
    <property type="protein sequence ID" value="QSG03278.1"/>
    <property type="molecule type" value="Genomic_DNA"/>
</dbReference>
<evidence type="ECO:0000313" key="1">
    <source>
        <dbReference type="EMBL" id="QSG03278.1"/>
    </source>
</evidence>
<accession>A0A897MTB5</accession>
<dbReference type="AlphaFoldDB" id="A0A897MTB5"/>
<organism evidence="1 2">
    <name type="scientific">Natranaeroarchaeum sulfidigenes</name>
    <dbReference type="NCBI Taxonomy" id="2784880"/>
    <lineage>
        <taxon>Archaea</taxon>
        <taxon>Methanobacteriati</taxon>
        <taxon>Methanobacteriota</taxon>
        <taxon>Stenosarchaea group</taxon>
        <taxon>Halobacteria</taxon>
        <taxon>Halobacteriales</taxon>
        <taxon>Natronoarchaeaceae</taxon>
        <taxon>Natranaeroarchaeum</taxon>
    </lineage>
</organism>
<protein>
    <submittedName>
        <fullName evidence="1">Uncharacterized protein</fullName>
    </submittedName>
</protein>
<sequence length="452" mass="52970">MDRDEIVDQLTEDVVAYVMNGSFPERELAQTIKPKQLDDRFEEYELLLDFHFILKPEVVSFVKRLPQRVRGIRTETKNISRTCRGEVDGRINWGDTYKKRYAEYPKDHSIFVCENRSEDYDIDENIVLKKLISVIYTTLMEAEEYLRDEYKWVQETWKGNEDLIEELQQLVERNVHVRRIRQPDAYEPTERMLTKATSSRKELYRDAAELLKTRNELLDGNPDSIRDLIDETAITPDDENVLFELYVLFRFVAVLEEIKDQPATFSTIATGRQEVARLQGDREVVLYHDNSGRDRKLSFRVVPEENKALSRTEKVPITAQEIASDYFQRDFHNHTSRPDVIVLEVFSEKNNEYDYLVVETKNSTRTDTIRQGIKETLEYLAFLRVNDDFVFGGHGDEEENYFGNGHNGLLVVQDLNKKTTSIKEQSENEVNILQVSELNSELENILKEVVNE</sequence>
<reference evidence="1" key="1">
    <citation type="submission" date="2020-11" db="EMBL/GenBank/DDBJ databases">
        <title>Carbohydrate-dependent, anaerobic sulfur respiration: A novel catabolism in halophilic archaea.</title>
        <authorList>
            <person name="Sorokin D.Y."/>
            <person name="Messina E."/>
            <person name="Smedile F."/>
            <person name="La Cono V."/>
            <person name="Hallsworth J.E."/>
            <person name="Yakimov M.M."/>
        </authorList>
    </citation>
    <scope>NUCLEOTIDE SEQUENCE</scope>
    <source>
        <strain evidence="1">AArc-S</strain>
    </source>
</reference>
<evidence type="ECO:0000313" key="2">
    <source>
        <dbReference type="Proteomes" id="UP000663586"/>
    </source>
</evidence>
<keyword evidence="2" id="KW-1185">Reference proteome</keyword>
<dbReference type="Proteomes" id="UP000663586">
    <property type="component" value="Chromosome"/>
</dbReference>
<gene>
    <name evidence="1" type="ORF">AArcS_2078</name>
</gene>
<dbReference type="KEGG" id="hara:AArcS_2078"/>
<proteinExistence type="predicted"/>